<keyword evidence="5 9" id="KW-0812">Transmembrane</keyword>
<evidence type="ECO:0000256" key="5">
    <source>
        <dbReference type="ARBA" id="ARBA00022692"/>
    </source>
</evidence>
<dbReference type="EMBL" id="CP002101">
    <property type="protein sequence ID" value="AEH60879.1"/>
    <property type="molecule type" value="Genomic_DNA"/>
</dbReference>
<dbReference type="GO" id="GO:0005886">
    <property type="term" value="C:plasma membrane"/>
    <property type="evidence" value="ECO:0007669"/>
    <property type="project" value="UniProtKB-SubCell"/>
</dbReference>
<feature type="transmembrane region" description="Helical" evidence="9">
    <location>
        <begin position="262"/>
        <end position="283"/>
    </location>
</feature>
<dbReference type="OrthoDB" id="11709at2157"/>
<gene>
    <name evidence="11" type="ordered locus">Mzhil_1022</name>
</gene>
<name>F7XLR3_METZD</name>
<feature type="transmembrane region" description="Helical" evidence="9">
    <location>
        <begin position="111"/>
        <end position="133"/>
    </location>
</feature>
<keyword evidence="2" id="KW-0813">Transport</keyword>
<feature type="transmembrane region" description="Helical" evidence="9">
    <location>
        <begin position="84"/>
        <end position="105"/>
    </location>
</feature>
<comment type="subcellular location">
    <subcellularLocation>
        <location evidence="1">Cell membrane</location>
        <topology evidence="1">Multi-pass membrane protein</topology>
    </subcellularLocation>
</comment>
<proteinExistence type="predicted"/>
<evidence type="ECO:0000256" key="2">
    <source>
        <dbReference type="ARBA" id="ARBA00022448"/>
    </source>
</evidence>
<accession>F7XLR3</accession>
<feature type="transmembrane region" description="Helical" evidence="9">
    <location>
        <begin position="178"/>
        <end position="197"/>
    </location>
</feature>
<dbReference type="GeneID" id="10822646"/>
<feature type="transmembrane region" description="Helical" evidence="9">
    <location>
        <begin position="324"/>
        <end position="346"/>
    </location>
</feature>
<sequence precursor="true">MIIYLAILLILAALSSRIASKIGIPGLIIFLGLGMLFGSEGLNLIYLDDHVLVQQIAIAALIIILFEGGFSTQKKQIELSLGPAVSLATVGVIVTAICLGILSHLILGLDIYSSILIGTIVASTDAAAVLSMFRNKKIEQRTSSTLEIESASNDPVAILLTITMIDLILDTLAAPAFLVLHLIWQIGAGFGVGIIIGKAGPYMLNKLKLESGGFYYVLALGLCFLSYSLADEIHANGFLAVFMAGLIIGNKEFVYKQGILRFLEGTSTFSQVLLFLMLGLLVIPSELIDLWKPGIIIAVILMFVARPVAVIISTFFWKFSLNQIVVLCWGGMKGAVPIVLATYPMVAGVDPGGFYFNIVFFVVLLSALIQGSTIDIVSKKLGLLTGSFEQSPHSMELISLEKSRCELLEFDVSQNSHLIDKQIENMNLPPNSLITAIVRKNDIITPKGKTSIHAGDLLFILTRYKDKERLLHLLQSAENNEKNEQTEVKN</sequence>
<dbReference type="STRING" id="679901.Mzhil_1022"/>
<keyword evidence="12" id="KW-1185">Reference proteome</keyword>
<organism evidence="11 12">
    <name type="scientific">Methanosalsum zhilinae (strain DSM 4017 / NBRC 107636 / OCM 62 / WeN5)</name>
    <name type="common">Methanohalophilus zhilinae</name>
    <dbReference type="NCBI Taxonomy" id="679901"/>
    <lineage>
        <taxon>Archaea</taxon>
        <taxon>Methanobacteriati</taxon>
        <taxon>Methanobacteriota</taxon>
        <taxon>Stenosarchaea group</taxon>
        <taxon>Methanomicrobia</taxon>
        <taxon>Methanosarcinales</taxon>
        <taxon>Methanosarcinaceae</taxon>
        <taxon>Methanosalsum</taxon>
    </lineage>
</organism>
<keyword evidence="8 9" id="KW-0472">Membrane</keyword>
<feature type="transmembrane region" description="Helical" evidence="9">
    <location>
        <begin position="154"/>
        <end position="172"/>
    </location>
</feature>
<dbReference type="Gene3D" id="1.20.1530.20">
    <property type="match status" value="1"/>
</dbReference>
<dbReference type="KEGG" id="mzh:Mzhil_1022"/>
<keyword evidence="3" id="KW-0050">Antiport</keyword>
<feature type="transmembrane region" description="Helical" evidence="9">
    <location>
        <begin position="352"/>
        <end position="371"/>
    </location>
</feature>
<feature type="transmembrane region" description="Helical" evidence="9">
    <location>
        <begin position="52"/>
        <end position="72"/>
    </location>
</feature>
<dbReference type="InterPro" id="IPR006037">
    <property type="entry name" value="RCK_C"/>
</dbReference>
<dbReference type="InterPro" id="IPR006153">
    <property type="entry name" value="Cation/H_exchanger_TM"/>
</dbReference>
<dbReference type="InterPro" id="IPR036721">
    <property type="entry name" value="RCK_C_sf"/>
</dbReference>
<dbReference type="Gene3D" id="3.30.70.1450">
    <property type="entry name" value="Regulator of K+ conductance, C-terminal domain"/>
    <property type="match status" value="1"/>
</dbReference>
<evidence type="ECO:0000256" key="8">
    <source>
        <dbReference type="ARBA" id="ARBA00023136"/>
    </source>
</evidence>
<dbReference type="Pfam" id="PF00999">
    <property type="entry name" value="Na_H_Exchanger"/>
    <property type="match status" value="1"/>
</dbReference>
<dbReference type="PROSITE" id="PS51202">
    <property type="entry name" value="RCK_C"/>
    <property type="match status" value="1"/>
</dbReference>
<dbReference type="PANTHER" id="PTHR32507:SF7">
    <property type="entry name" value="K(+)_H(+) ANTIPORTER NHAP2"/>
    <property type="match status" value="1"/>
</dbReference>
<evidence type="ECO:0000256" key="3">
    <source>
        <dbReference type="ARBA" id="ARBA00022449"/>
    </source>
</evidence>
<evidence type="ECO:0000256" key="7">
    <source>
        <dbReference type="ARBA" id="ARBA00023065"/>
    </source>
</evidence>
<evidence type="ECO:0000256" key="1">
    <source>
        <dbReference type="ARBA" id="ARBA00004651"/>
    </source>
</evidence>
<dbReference type="InterPro" id="IPR038770">
    <property type="entry name" value="Na+/solute_symporter_sf"/>
</dbReference>
<dbReference type="GO" id="GO:0008324">
    <property type="term" value="F:monoatomic cation transmembrane transporter activity"/>
    <property type="evidence" value="ECO:0007669"/>
    <property type="project" value="InterPro"/>
</dbReference>
<dbReference type="NCBIfam" id="NF003715">
    <property type="entry name" value="PRK05326.1-2"/>
    <property type="match status" value="1"/>
</dbReference>
<dbReference type="PANTHER" id="PTHR32507">
    <property type="entry name" value="NA(+)/H(+) ANTIPORTER 1"/>
    <property type="match status" value="1"/>
</dbReference>
<dbReference type="AlphaFoldDB" id="F7XLR3"/>
<evidence type="ECO:0000256" key="9">
    <source>
        <dbReference type="SAM" id="Phobius"/>
    </source>
</evidence>
<keyword evidence="4" id="KW-1003">Cell membrane</keyword>
<reference evidence="11" key="1">
    <citation type="submission" date="2010-07" db="EMBL/GenBank/DDBJ databases">
        <title>The complete genome of Methanosalsum zhilinae DSM 4017.</title>
        <authorList>
            <consortium name="US DOE Joint Genome Institute (JGI-PGF)"/>
            <person name="Lucas S."/>
            <person name="Copeland A."/>
            <person name="Lapidus A."/>
            <person name="Glavina del Rio T."/>
            <person name="Dalin E."/>
            <person name="Tice H."/>
            <person name="Bruce D."/>
            <person name="Goodwin L."/>
            <person name="Pitluck S."/>
            <person name="Kyrpides N."/>
            <person name="Mavromatis K."/>
            <person name="Ovchinnikova G."/>
            <person name="Daligault H."/>
            <person name="Detter J.C."/>
            <person name="Han C."/>
            <person name="Tapia R."/>
            <person name="Larimer F."/>
            <person name="Land M."/>
            <person name="Hauser L."/>
            <person name="Markowitz V."/>
            <person name="Cheng J.-F."/>
            <person name="Hugenholtz P."/>
            <person name="Woyke T."/>
            <person name="Wu D."/>
            <person name="Spring S."/>
            <person name="Schueler E."/>
            <person name="Brambilla E."/>
            <person name="Klenk H.-P."/>
            <person name="Eisen J.A."/>
        </authorList>
    </citation>
    <scope>NUCLEOTIDE SEQUENCE</scope>
    <source>
        <strain evidence="11">DSM 4017</strain>
    </source>
</reference>
<dbReference type="GO" id="GO:1902600">
    <property type="term" value="P:proton transmembrane transport"/>
    <property type="evidence" value="ECO:0007669"/>
    <property type="project" value="InterPro"/>
</dbReference>
<dbReference type="Pfam" id="PF02080">
    <property type="entry name" value="TrkA_C"/>
    <property type="match status" value="1"/>
</dbReference>
<dbReference type="Proteomes" id="UP000006622">
    <property type="component" value="Chromosome"/>
</dbReference>
<dbReference type="SUPFAM" id="SSF116726">
    <property type="entry name" value="TrkA C-terminal domain-like"/>
    <property type="match status" value="1"/>
</dbReference>
<feature type="transmembrane region" description="Helical" evidence="9">
    <location>
        <begin position="209"/>
        <end position="227"/>
    </location>
</feature>
<evidence type="ECO:0000313" key="12">
    <source>
        <dbReference type="Proteomes" id="UP000006622"/>
    </source>
</evidence>
<feature type="domain" description="RCK C-terminal" evidence="10">
    <location>
        <begin position="395"/>
        <end position="476"/>
    </location>
</feature>
<keyword evidence="7" id="KW-0406">Ion transport</keyword>
<protein>
    <submittedName>
        <fullName evidence="11">Sodium/hydrogen exchanger</fullName>
    </submittedName>
</protein>
<keyword evidence="6 9" id="KW-1133">Transmembrane helix</keyword>
<evidence type="ECO:0000256" key="4">
    <source>
        <dbReference type="ARBA" id="ARBA00022475"/>
    </source>
</evidence>
<dbReference type="RefSeq" id="WP_013898317.1">
    <property type="nucleotide sequence ID" value="NC_015676.1"/>
</dbReference>
<feature type="transmembrane region" description="Helical" evidence="9">
    <location>
        <begin position="295"/>
        <end position="317"/>
    </location>
</feature>
<dbReference type="GO" id="GO:0006813">
    <property type="term" value="P:potassium ion transport"/>
    <property type="evidence" value="ECO:0007669"/>
    <property type="project" value="InterPro"/>
</dbReference>
<dbReference type="NCBIfam" id="NF003716">
    <property type="entry name" value="PRK05326.1-3"/>
    <property type="match status" value="1"/>
</dbReference>
<evidence type="ECO:0000313" key="11">
    <source>
        <dbReference type="EMBL" id="AEH60879.1"/>
    </source>
</evidence>
<evidence type="ECO:0000259" key="10">
    <source>
        <dbReference type="PROSITE" id="PS51202"/>
    </source>
</evidence>
<evidence type="ECO:0000256" key="6">
    <source>
        <dbReference type="ARBA" id="ARBA00022989"/>
    </source>
</evidence>
<dbReference type="HOGENOM" id="CLU_005912_9_2_2"/>
<feature type="transmembrane region" description="Helical" evidence="9">
    <location>
        <begin position="233"/>
        <end position="250"/>
    </location>
</feature>
<dbReference type="GO" id="GO:0015297">
    <property type="term" value="F:antiporter activity"/>
    <property type="evidence" value="ECO:0007669"/>
    <property type="project" value="UniProtKB-KW"/>
</dbReference>